<name>A0ACC3CUC3_9PEZI</name>
<dbReference type="Proteomes" id="UP001186974">
    <property type="component" value="Unassembled WGS sequence"/>
</dbReference>
<dbReference type="EMBL" id="JAWDJW010011710">
    <property type="protein sequence ID" value="KAK3044607.1"/>
    <property type="molecule type" value="Genomic_DNA"/>
</dbReference>
<feature type="non-terminal residue" evidence="1">
    <location>
        <position position="140"/>
    </location>
</feature>
<keyword evidence="2" id="KW-1185">Reference proteome</keyword>
<evidence type="ECO:0000313" key="2">
    <source>
        <dbReference type="Proteomes" id="UP001186974"/>
    </source>
</evidence>
<accession>A0ACC3CUC3</accession>
<gene>
    <name evidence="1" type="ORF">LTS18_000824</name>
</gene>
<sequence length="140" mass="15409">KSVRRQNSDGKVQKLAVIPKITVERSKSPNDFHELITTIKVDSHPTRPRIAVATGSDKPSNPPEQIMRPSDVTQRSKAGSPLKHNDLRSDSPTSTYLLQMSSPVEAAEIQAIYQPKTTTNGHKSPPTANDFNIVSPMTRL</sequence>
<organism evidence="1 2">
    <name type="scientific">Coniosporium uncinatum</name>
    <dbReference type="NCBI Taxonomy" id="93489"/>
    <lineage>
        <taxon>Eukaryota</taxon>
        <taxon>Fungi</taxon>
        <taxon>Dikarya</taxon>
        <taxon>Ascomycota</taxon>
        <taxon>Pezizomycotina</taxon>
        <taxon>Dothideomycetes</taxon>
        <taxon>Dothideomycetes incertae sedis</taxon>
        <taxon>Coniosporium</taxon>
    </lineage>
</organism>
<protein>
    <submittedName>
        <fullName evidence="1">Uncharacterized protein</fullName>
    </submittedName>
</protein>
<reference evidence="1" key="1">
    <citation type="submission" date="2024-09" db="EMBL/GenBank/DDBJ databases">
        <title>Black Yeasts Isolated from many extreme environments.</title>
        <authorList>
            <person name="Coleine C."/>
            <person name="Stajich J.E."/>
            <person name="Selbmann L."/>
        </authorList>
    </citation>
    <scope>NUCLEOTIDE SEQUENCE</scope>
    <source>
        <strain evidence="1">CCFEE 5737</strain>
    </source>
</reference>
<proteinExistence type="predicted"/>
<feature type="non-terminal residue" evidence="1">
    <location>
        <position position="1"/>
    </location>
</feature>
<comment type="caution">
    <text evidence="1">The sequence shown here is derived from an EMBL/GenBank/DDBJ whole genome shotgun (WGS) entry which is preliminary data.</text>
</comment>
<evidence type="ECO:0000313" key="1">
    <source>
        <dbReference type="EMBL" id="KAK3044607.1"/>
    </source>
</evidence>